<evidence type="ECO:0000256" key="10">
    <source>
        <dbReference type="ARBA" id="ARBA00023004"/>
    </source>
</evidence>
<evidence type="ECO:0000256" key="5">
    <source>
        <dbReference type="ARBA" id="ARBA00022617"/>
    </source>
</evidence>
<name>A0A165D5B2_EXIGL</name>
<evidence type="ECO:0000256" key="7">
    <source>
        <dbReference type="ARBA" id="ARBA00022723"/>
    </source>
</evidence>
<dbReference type="SUPFAM" id="SSF48264">
    <property type="entry name" value="Cytochrome P450"/>
    <property type="match status" value="1"/>
</dbReference>
<proteinExistence type="inferred from homology"/>
<dbReference type="GO" id="GO:0016705">
    <property type="term" value="F:oxidoreductase activity, acting on paired donors, with incorporation or reduction of molecular oxygen"/>
    <property type="evidence" value="ECO:0007669"/>
    <property type="project" value="InterPro"/>
</dbReference>
<evidence type="ECO:0000256" key="6">
    <source>
        <dbReference type="ARBA" id="ARBA00022692"/>
    </source>
</evidence>
<evidence type="ECO:0000256" key="1">
    <source>
        <dbReference type="ARBA" id="ARBA00001971"/>
    </source>
</evidence>
<dbReference type="OrthoDB" id="1055148at2759"/>
<dbReference type="InterPro" id="IPR050364">
    <property type="entry name" value="Cytochrome_P450_fung"/>
</dbReference>
<evidence type="ECO:0000256" key="9">
    <source>
        <dbReference type="ARBA" id="ARBA00023002"/>
    </source>
</evidence>
<keyword evidence="12" id="KW-0472">Membrane</keyword>
<evidence type="ECO:0000256" key="2">
    <source>
        <dbReference type="ARBA" id="ARBA00004370"/>
    </source>
</evidence>
<evidence type="ECO:0000313" key="14">
    <source>
        <dbReference type="EMBL" id="KZV83815.1"/>
    </source>
</evidence>
<dbReference type="PRINTS" id="PR00463">
    <property type="entry name" value="EP450I"/>
</dbReference>
<comment type="cofactor">
    <cofactor evidence="1 13">
        <name>heme</name>
        <dbReference type="ChEBI" id="CHEBI:30413"/>
    </cofactor>
</comment>
<organism evidence="14 15">
    <name type="scientific">Exidia glandulosa HHB12029</name>
    <dbReference type="NCBI Taxonomy" id="1314781"/>
    <lineage>
        <taxon>Eukaryota</taxon>
        <taxon>Fungi</taxon>
        <taxon>Dikarya</taxon>
        <taxon>Basidiomycota</taxon>
        <taxon>Agaricomycotina</taxon>
        <taxon>Agaricomycetes</taxon>
        <taxon>Auriculariales</taxon>
        <taxon>Exidiaceae</taxon>
        <taxon>Exidia</taxon>
    </lineage>
</organism>
<keyword evidence="15" id="KW-1185">Reference proteome</keyword>
<comment type="similarity">
    <text evidence="4">Belongs to the cytochrome P450 family.</text>
</comment>
<dbReference type="GO" id="GO:0020037">
    <property type="term" value="F:heme binding"/>
    <property type="evidence" value="ECO:0007669"/>
    <property type="project" value="InterPro"/>
</dbReference>
<reference evidence="14 15" key="1">
    <citation type="journal article" date="2016" name="Mol. Biol. Evol.">
        <title>Comparative Genomics of Early-Diverging Mushroom-Forming Fungi Provides Insights into the Origins of Lignocellulose Decay Capabilities.</title>
        <authorList>
            <person name="Nagy L.G."/>
            <person name="Riley R."/>
            <person name="Tritt A."/>
            <person name="Adam C."/>
            <person name="Daum C."/>
            <person name="Floudas D."/>
            <person name="Sun H."/>
            <person name="Yadav J.S."/>
            <person name="Pangilinan J."/>
            <person name="Larsson K.H."/>
            <person name="Matsuura K."/>
            <person name="Barry K."/>
            <person name="Labutti K."/>
            <person name="Kuo R."/>
            <person name="Ohm R.A."/>
            <person name="Bhattacharya S.S."/>
            <person name="Shirouzu T."/>
            <person name="Yoshinaga Y."/>
            <person name="Martin F.M."/>
            <person name="Grigoriev I.V."/>
            <person name="Hibbett D.S."/>
        </authorList>
    </citation>
    <scope>NUCLEOTIDE SEQUENCE [LARGE SCALE GENOMIC DNA]</scope>
    <source>
        <strain evidence="14 15">HHB12029</strain>
    </source>
</reference>
<comment type="pathway">
    <text evidence="3">Secondary metabolite biosynthesis.</text>
</comment>
<dbReference type="PANTHER" id="PTHR46300">
    <property type="entry name" value="P450, PUTATIVE (EUROFUNG)-RELATED-RELATED"/>
    <property type="match status" value="1"/>
</dbReference>
<evidence type="ECO:0000256" key="8">
    <source>
        <dbReference type="ARBA" id="ARBA00022989"/>
    </source>
</evidence>
<keyword evidence="8" id="KW-1133">Transmembrane helix</keyword>
<dbReference type="Pfam" id="PF00067">
    <property type="entry name" value="p450"/>
    <property type="match status" value="1"/>
</dbReference>
<dbReference type="GO" id="GO:0016020">
    <property type="term" value="C:membrane"/>
    <property type="evidence" value="ECO:0007669"/>
    <property type="project" value="UniProtKB-SubCell"/>
</dbReference>
<dbReference type="InterPro" id="IPR001128">
    <property type="entry name" value="Cyt_P450"/>
</dbReference>
<gene>
    <name evidence="14" type="ORF">EXIGLDRAFT_701067</name>
</gene>
<dbReference type="Gene3D" id="1.10.630.10">
    <property type="entry name" value="Cytochrome P450"/>
    <property type="match status" value="1"/>
</dbReference>
<feature type="binding site" description="axial binding residue" evidence="13">
    <location>
        <position position="477"/>
    </location>
    <ligand>
        <name>heme</name>
        <dbReference type="ChEBI" id="CHEBI:30413"/>
    </ligand>
    <ligandPart>
        <name>Fe</name>
        <dbReference type="ChEBI" id="CHEBI:18248"/>
    </ligandPart>
</feature>
<dbReference type="CDD" id="cd11065">
    <property type="entry name" value="CYP64-like"/>
    <property type="match status" value="1"/>
</dbReference>
<sequence length="572" mass="64069">MSAVLTTFSNFTKTDWSTLAQEGVSSVPGGALAVFGTSLGLAYVLKYVFSKKDKYAPGPSQVPFFGNALEIPTQYTWRYFAKLSEKYGPMIRLTIAGGEMLVLNKLEDIDEILVKRSGNYSSRKPLIYAGKYRSGDKRLVLLPYGPLLKKQRAAFFQMLNAKMVGGYEHIQERGTMKLLAKLTGDQTGAYLSIKNYAAETLLNLVYAKAFGSDGKDLRTLLGILESFVTDMHPRAYLVDTFPVLDYLPNALALWRQKAKKMHEVEVEFYTRLLMEVKGRMDKGENLECFAARLWEDNEKNQLDLTTLAYVAGSAFEAGTDNTAGTILWFLVAGLLNPHTLKKAQEEIDRVVGADGYAAPTFQHLDQLPYCVALIKETFRWMPVAPVSAPHHSLKEDEYKGYRIPANTTVISNIWAVHHDDSLYPDPFTFNPDRFYKPDAKLRAESLNEEHYGFGFGQLSPMLLILQRLTSYSGRRTCPGQYLASKSVFIAAVRLLWAFNIEPPVDASGKPILPDPARCRNGLTAYVHVMHVACWTSSNFPNSEPDTFGVVMKPRSDIHVQTIKQVWSDPTSA</sequence>
<keyword evidence="10 13" id="KW-0408">Iron</keyword>
<dbReference type="InterPro" id="IPR002401">
    <property type="entry name" value="Cyt_P450_E_grp-I"/>
</dbReference>
<dbReference type="STRING" id="1314781.A0A165D5B2"/>
<dbReference type="InterPro" id="IPR036396">
    <property type="entry name" value="Cyt_P450_sf"/>
</dbReference>
<dbReference type="EMBL" id="KV426254">
    <property type="protein sequence ID" value="KZV83815.1"/>
    <property type="molecule type" value="Genomic_DNA"/>
</dbReference>
<dbReference type="PANTHER" id="PTHR46300:SF2">
    <property type="entry name" value="CYTOCHROME P450 MONOOXYGENASE ALNH-RELATED"/>
    <property type="match status" value="1"/>
</dbReference>
<evidence type="ECO:0000256" key="3">
    <source>
        <dbReference type="ARBA" id="ARBA00005179"/>
    </source>
</evidence>
<evidence type="ECO:0000313" key="15">
    <source>
        <dbReference type="Proteomes" id="UP000077266"/>
    </source>
</evidence>
<dbReference type="GO" id="GO:0005506">
    <property type="term" value="F:iron ion binding"/>
    <property type="evidence" value="ECO:0007669"/>
    <property type="project" value="InterPro"/>
</dbReference>
<dbReference type="AlphaFoldDB" id="A0A165D5B2"/>
<dbReference type="InParanoid" id="A0A165D5B2"/>
<comment type="subcellular location">
    <subcellularLocation>
        <location evidence="2">Membrane</location>
    </subcellularLocation>
</comment>
<evidence type="ECO:0000256" key="13">
    <source>
        <dbReference type="PIRSR" id="PIRSR602401-1"/>
    </source>
</evidence>
<keyword evidence="11" id="KW-0503">Monooxygenase</keyword>
<evidence type="ECO:0000256" key="12">
    <source>
        <dbReference type="ARBA" id="ARBA00023136"/>
    </source>
</evidence>
<keyword evidence="7 13" id="KW-0479">Metal-binding</keyword>
<evidence type="ECO:0000256" key="11">
    <source>
        <dbReference type="ARBA" id="ARBA00023033"/>
    </source>
</evidence>
<keyword evidence="9" id="KW-0560">Oxidoreductase</keyword>
<protein>
    <submittedName>
        <fullName evidence="14">Cytochrome P450</fullName>
    </submittedName>
</protein>
<evidence type="ECO:0000256" key="4">
    <source>
        <dbReference type="ARBA" id="ARBA00010617"/>
    </source>
</evidence>
<keyword evidence="5 13" id="KW-0349">Heme</keyword>
<dbReference type="PRINTS" id="PR00385">
    <property type="entry name" value="P450"/>
</dbReference>
<dbReference type="GO" id="GO:0004497">
    <property type="term" value="F:monooxygenase activity"/>
    <property type="evidence" value="ECO:0007669"/>
    <property type="project" value="UniProtKB-KW"/>
</dbReference>
<dbReference type="Proteomes" id="UP000077266">
    <property type="component" value="Unassembled WGS sequence"/>
</dbReference>
<accession>A0A165D5B2</accession>
<keyword evidence="6" id="KW-0812">Transmembrane</keyword>